<comment type="caution">
    <text evidence="1">The sequence shown here is derived from an EMBL/GenBank/DDBJ whole genome shotgun (WGS) entry which is preliminary data.</text>
</comment>
<evidence type="ECO:0000313" key="2">
    <source>
        <dbReference type="Proteomes" id="UP000664771"/>
    </source>
</evidence>
<dbReference type="PANTHER" id="PTHR35810:SF1">
    <property type="entry name" value="CYTOPLASMIC PROTEIN"/>
    <property type="match status" value="1"/>
</dbReference>
<gene>
    <name evidence="1" type="ORF">J2D73_18430</name>
</gene>
<keyword evidence="2" id="KW-1185">Reference proteome</keyword>
<organism evidence="1 2">
    <name type="scientific">Acetobacter sacchari</name>
    <dbReference type="NCBI Taxonomy" id="2661687"/>
    <lineage>
        <taxon>Bacteria</taxon>
        <taxon>Pseudomonadati</taxon>
        <taxon>Pseudomonadota</taxon>
        <taxon>Alphaproteobacteria</taxon>
        <taxon>Acetobacterales</taxon>
        <taxon>Acetobacteraceae</taxon>
        <taxon>Acetobacter</taxon>
    </lineage>
</organism>
<dbReference type="RefSeq" id="WP_207883733.1">
    <property type="nucleotide sequence ID" value="NZ_JAFVMF010000030.1"/>
</dbReference>
<protein>
    <submittedName>
        <fullName evidence="1">Virulence RhuM family protein</fullName>
    </submittedName>
</protein>
<reference evidence="1 2" key="1">
    <citation type="submission" date="2021-03" db="EMBL/GenBank/DDBJ databases">
        <title>The complete genome sequence of Acetobacter sacchari TBRC 11175.</title>
        <authorList>
            <person name="Charoenyingcharoen P."/>
            <person name="Yukphan P."/>
        </authorList>
    </citation>
    <scope>NUCLEOTIDE SEQUENCE [LARGE SCALE GENOMIC DNA]</scope>
    <source>
        <strain evidence="1 2">TBRC 11175</strain>
    </source>
</reference>
<sequence length="310" mass="34739">MSDSSQFELTLAHYETPECSIDFKLDEGGGSVWATQAQIADAFGISSKTVSEHLANVFREQELIEEAVVRKIRTTAKDGKSYNTLHYNLDAILSVGYRVSGTKATKFRQWATGVLKSFLTKGYALNEERLRDDPESLKALAAKIRALRADEKNIYKSVRDVFAFGSIDYDKSSPTVRSFYAKLQDKLTYAVTGNTSAQIVLTRASSKKPNMGLKSFSGAGPGASDIHIGKNYLEENELYQLHILCEQFLMFMELSSAQGKALTMQQLADKFDALLIAQDQQLLSTYDGWFKDRAKKHAEAEYATYRRSLR</sequence>
<dbReference type="EMBL" id="JAFVMF010000030">
    <property type="protein sequence ID" value="MBO1361762.1"/>
    <property type="molecule type" value="Genomic_DNA"/>
</dbReference>
<dbReference type="InterPro" id="IPR011204">
    <property type="entry name" value="Virulence_RhuM-like"/>
</dbReference>
<name>A0ABS3M0Q4_9PROT</name>
<accession>A0ABS3M0Q4</accession>
<dbReference type="Proteomes" id="UP000664771">
    <property type="component" value="Unassembled WGS sequence"/>
</dbReference>
<evidence type="ECO:0000313" key="1">
    <source>
        <dbReference type="EMBL" id="MBO1361762.1"/>
    </source>
</evidence>
<dbReference type="PIRSF" id="PIRSF015268">
    <property type="entry name" value="Virulence_RhuM"/>
    <property type="match status" value="1"/>
</dbReference>
<proteinExistence type="predicted"/>
<dbReference type="Pfam" id="PF13310">
    <property type="entry name" value="Virulence_RhuM"/>
    <property type="match status" value="1"/>
</dbReference>
<dbReference type="PANTHER" id="PTHR35810">
    <property type="entry name" value="CYTOPLASMIC PROTEIN-RELATED"/>
    <property type="match status" value="1"/>
</dbReference>